<evidence type="ECO:0000313" key="1">
    <source>
        <dbReference type="EMBL" id="CAF1532361.1"/>
    </source>
</evidence>
<evidence type="ECO:0000313" key="3">
    <source>
        <dbReference type="Proteomes" id="UP000663829"/>
    </source>
</evidence>
<name>A0A815VAR0_9BILA</name>
<keyword evidence="3" id="KW-1185">Reference proteome</keyword>
<accession>A0A815VAR0</accession>
<organism evidence="1 3">
    <name type="scientific">Didymodactylos carnosus</name>
    <dbReference type="NCBI Taxonomy" id="1234261"/>
    <lineage>
        <taxon>Eukaryota</taxon>
        <taxon>Metazoa</taxon>
        <taxon>Spiralia</taxon>
        <taxon>Gnathifera</taxon>
        <taxon>Rotifera</taxon>
        <taxon>Eurotatoria</taxon>
        <taxon>Bdelloidea</taxon>
        <taxon>Philodinida</taxon>
        <taxon>Philodinidae</taxon>
        <taxon>Didymodactylos</taxon>
    </lineage>
</organism>
<evidence type="ECO:0000313" key="2">
    <source>
        <dbReference type="EMBL" id="CAF4391763.1"/>
    </source>
</evidence>
<dbReference type="EMBL" id="CAJOBC010090508">
    <property type="protein sequence ID" value="CAF4391763.1"/>
    <property type="molecule type" value="Genomic_DNA"/>
</dbReference>
<gene>
    <name evidence="1" type="ORF">GPM918_LOCUS38129</name>
    <name evidence="2" type="ORF">SRO942_LOCUS38929</name>
</gene>
<proteinExistence type="predicted"/>
<protein>
    <submittedName>
        <fullName evidence="1">Uncharacterized protein</fullName>
    </submittedName>
</protein>
<feature type="non-terminal residue" evidence="1">
    <location>
        <position position="26"/>
    </location>
</feature>
<dbReference type="EMBL" id="CAJNOQ010024920">
    <property type="protein sequence ID" value="CAF1532361.1"/>
    <property type="molecule type" value="Genomic_DNA"/>
</dbReference>
<dbReference type="Proteomes" id="UP000663829">
    <property type="component" value="Unassembled WGS sequence"/>
</dbReference>
<comment type="caution">
    <text evidence="1">The sequence shown here is derived from an EMBL/GenBank/DDBJ whole genome shotgun (WGS) entry which is preliminary data.</text>
</comment>
<dbReference type="Proteomes" id="UP000681722">
    <property type="component" value="Unassembled WGS sequence"/>
</dbReference>
<sequence length="26" mass="2955">MSSSACFVEVSFIEVPFTKCRCIHFS</sequence>
<reference evidence="1" key="1">
    <citation type="submission" date="2021-02" db="EMBL/GenBank/DDBJ databases">
        <authorList>
            <person name="Nowell W R."/>
        </authorList>
    </citation>
    <scope>NUCLEOTIDE SEQUENCE</scope>
</reference>
<dbReference type="AlphaFoldDB" id="A0A815VAR0"/>